<feature type="domain" description="F5/8 type C" evidence="1">
    <location>
        <begin position="992"/>
        <end position="1142"/>
    </location>
</feature>
<dbReference type="InterPro" id="IPR049053">
    <property type="entry name" value="AFCA-like_C"/>
</dbReference>
<keyword evidence="2" id="KW-0326">Glycosidase</keyword>
<dbReference type="EC" id="3.2.1.51" evidence="2"/>
<dbReference type="PROSITE" id="PS50022">
    <property type="entry name" value="FA58C_3"/>
    <property type="match status" value="1"/>
</dbReference>
<dbReference type="Pfam" id="PF21307">
    <property type="entry name" value="Glyco_hydro_95_C"/>
    <property type="match status" value="1"/>
</dbReference>
<keyword evidence="3" id="KW-1185">Reference proteome</keyword>
<dbReference type="Gene3D" id="2.60.120.260">
    <property type="entry name" value="Galactose-binding domain-like"/>
    <property type="match status" value="1"/>
</dbReference>
<dbReference type="InterPro" id="IPR008928">
    <property type="entry name" value="6-hairpin_glycosidase_sf"/>
</dbReference>
<dbReference type="SUPFAM" id="SSF48208">
    <property type="entry name" value="Six-hairpin glycosidases"/>
    <property type="match status" value="1"/>
</dbReference>
<dbReference type="GO" id="GO:0005975">
    <property type="term" value="P:carbohydrate metabolic process"/>
    <property type="evidence" value="ECO:0007669"/>
    <property type="project" value="InterPro"/>
</dbReference>
<dbReference type="PANTHER" id="PTHR31084:SF19">
    <property type="entry name" value="GLYCOSYL HYDROLASE FAMILY 95 N-TERMINAL DOMAIN-CONTAINING PROTEIN"/>
    <property type="match status" value="1"/>
</dbReference>
<accession>A0A923IYE8</accession>
<dbReference type="InterPro" id="IPR000421">
    <property type="entry name" value="FA58C"/>
</dbReference>
<dbReference type="Gene3D" id="1.50.10.10">
    <property type="match status" value="1"/>
</dbReference>
<dbReference type="EMBL" id="JACHMK010000001">
    <property type="protein sequence ID" value="MBB6333544.1"/>
    <property type="molecule type" value="Genomic_DNA"/>
</dbReference>
<dbReference type="SUPFAM" id="SSF49785">
    <property type="entry name" value="Galactose-binding domain-like"/>
    <property type="match status" value="1"/>
</dbReference>
<evidence type="ECO:0000313" key="3">
    <source>
        <dbReference type="Proteomes" id="UP000617426"/>
    </source>
</evidence>
<dbReference type="Pfam" id="PF00754">
    <property type="entry name" value="F5_F8_type_C"/>
    <property type="match status" value="1"/>
</dbReference>
<comment type="caution">
    <text evidence="2">The sequence shown here is derived from an EMBL/GenBank/DDBJ whole genome shotgun (WGS) entry which is preliminary data.</text>
</comment>
<dbReference type="PANTHER" id="PTHR31084">
    <property type="entry name" value="ALPHA-L-FUCOSIDASE 2"/>
    <property type="match status" value="1"/>
</dbReference>
<dbReference type="Proteomes" id="UP000617426">
    <property type="component" value="Unassembled WGS sequence"/>
</dbReference>
<gene>
    <name evidence="2" type="ORF">HD592_000109</name>
</gene>
<keyword evidence="2" id="KW-0378">Hydrolase</keyword>
<dbReference type="Pfam" id="PF14498">
    <property type="entry name" value="Glyco_hyd_65N_2"/>
    <property type="match status" value="1"/>
</dbReference>
<dbReference type="InterPro" id="IPR012341">
    <property type="entry name" value="6hp_glycosidase-like_sf"/>
</dbReference>
<dbReference type="InterPro" id="IPR054363">
    <property type="entry name" value="GH95_cat"/>
</dbReference>
<reference evidence="2" key="1">
    <citation type="submission" date="2020-08" db="EMBL/GenBank/DDBJ databases">
        <title>Sequencing the genomes of 1000 actinobacteria strains.</title>
        <authorList>
            <person name="Klenk H.-P."/>
        </authorList>
    </citation>
    <scope>NUCLEOTIDE SEQUENCE</scope>
    <source>
        <strain evidence="2">DSM 10695</strain>
    </source>
</reference>
<dbReference type="RefSeq" id="WP_184451255.1">
    <property type="nucleotide sequence ID" value="NZ_JACHMK010000001.1"/>
</dbReference>
<name>A0A923IYE8_9ACTO</name>
<evidence type="ECO:0000313" key="2">
    <source>
        <dbReference type="EMBL" id="MBB6333544.1"/>
    </source>
</evidence>
<proteinExistence type="predicted"/>
<sequence length="1161" mass="124152">MNARRSSFRLLAAGSAWILVLALLIAVMGAPARALGQDGEGLRLVYAQPASKTKMIRFASGGQCDDRWQQTTLPIGSGDLGATVYGEVNSEQLLINEKTLWTGGPNSTADYAGGNSPEHGKNGATIRRVQELFERGDAAGAQNVAKRDLIGGLDRDREYGGYQAFGVLKLAQSTGRRYGEYERSLDLRSGIARVAFTSGGAAYEREYFASNPSGVIAGRLSAQGAGVTVGISLPTQQDAKRNGEVTRVTDEGIEVSGALWNNGLQYAADLRVIVEGGSVAVDGRRSTLNVKDARSVTFFLAVATDYANDYPDYRTGESRQDLEGRAAERAEAAAKAGYEDVKARHLADFQPLMDRMRLDLGGDSGGLATDQLLAGYKAGSNAPAQDRYLETLLHQYGRYLLASSSREDSRLPANLQGVWAACSADRGKENPWRSDYHMNVNLQMNYWPAYSANLVETSEPLVSYVNGLVEPGRRTAQIYAGTSGEPGTGFLAHTENTPFGWTAPGHEFTWGWSPAALPWILQNVYERYEFTGSGETLSADIYPLLKESATLYTERLLHPSTDPYGVTRLVSSPAYSPEHGPITDGNTYEQSLIWQLFHDAIEAAEALGVDAPIVGTDEGCAAQNWNRDWSAEGAFVDSRANRSWRCALELLDPIAIGDDGQIKEWYLEGRIGKDSAGGAISGFQGRHRHMSHLLGLYPGDLITSDDAASMNAAVVSLDERGAKATGWGMAQRIGAWARTGSGDKAHELIASLMKNGMYPNLFDAHPPFQIDGNFGYAAGVNEMLLQSNAAFVDAEGAEHRNYMRVLPALPSAWAEGSVAGIRARGGFLLDFAWRNGELNALQVTSEAGNEAALAFSGAAGTRVIDMTDDGASVPVTALDDDRIFFPTQAGHVYAIKGFSSMKLSASASARLVDASGSVDVTVSVANEGASALAKVVVEAVSDAPGWEFDASSREIGEIPAGGSVDVHFEATAAAAGPAALRFWALAEDQRAVAQVDVEALCGRSVLPSVTAASSEHTAIEDTGKERAADGDPATIWHSQWSAKYPHWIEVELPEAMSVCGLAYTPRTTGGAVNGRVREYEIRVSEDGVNWSEPVTRGEFTAEGIAQIAPIGIRARYVKLIGLSAHAPGTDNMSVAELSLIVTDSDRRGALAVAEAERDVVE</sequence>
<dbReference type="InterPro" id="IPR027414">
    <property type="entry name" value="GH95_N_dom"/>
</dbReference>
<dbReference type="GO" id="GO:0004560">
    <property type="term" value="F:alpha-L-fucosidase activity"/>
    <property type="evidence" value="ECO:0007669"/>
    <property type="project" value="UniProtKB-EC"/>
</dbReference>
<organism evidence="2 3">
    <name type="scientific">Schaalia hyovaginalis</name>
    <dbReference type="NCBI Taxonomy" id="29316"/>
    <lineage>
        <taxon>Bacteria</taxon>
        <taxon>Bacillati</taxon>
        <taxon>Actinomycetota</taxon>
        <taxon>Actinomycetes</taxon>
        <taxon>Actinomycetales</taxon>
        <taxon>Actinomycetaceae</taxon>
        <taxon>Schaalia</taxon>
    </lineage>
</organism>
<protein>
    <submittedName>
        <fullName evidence="2">Alpha-L-fucosidase 2</fullName>
        <ecNumber evidence="2">3.2.1.51</ecNumber>
    </submittedName>
</protein>
<dbReference type="Pfam" id="PF22124">
    <property type="entry name" value="Glyco_hydro_95_cat"/>
    <property type="match status" value="1"/>
</dbReference>
<dbReference type="InterPro" id="IPR008979">
    <property type="entry name" value="Galactose-bd-like_sf"/>
</dbReference>
<dbReference type="AlphaFoldDB" id="A0A923IYE8"/>
<evidence type="ECO:0000259" key="1">
    <source>
        <dbReference type="PROSITE" id="PS50022"/>
    </source>
</evidence>